<feature type="compositionally biased region" description="Basic and acidic residues" evidence="1">
    <location>
        <begin position="60"/>
        <end position="70"/>
    </location>
</feature>
<dbReference type="AlphaFoldDB" id="A0A699IFT2"/>
<protein>
    <submittedName>
        <fullName evidence="2">Putative reverse transcriptase domain-containing protein</fullName>
    </submittedName>
</protein>
<keyword evidence="2" id="KW-0808">Transferase</keyword>
<keyword evidence="2" id="KW-0548">Nucleotidyltransferase</keyword>
<proteinExistence type="predicted"/>
<gene>
    <name evidence="2" type="ORF">Tci_503795</name>
</gene>
<dbReference type="EMBL" id="BKCJ010264767">
    <property type="protein sequence ID" value="GEZ31822.1"/>
    <property type="molecule type" value="Genomic_DNA"/>
</dbReference>
<dbReference type="Pfam" id="PF08284">
    <property type="entry name" value="RVP_2"/>
    <property type="match status" value="1"/>
</dbReference>
<dbReference type="GO" id="GO:0003964">
    <property type="term" value="F:RNA-directed DNA polymerase activity"/>
    <property type="evidence" value="ECO:0007669"/>
    <property type="project" value="UniProtKB-KW"/>
</dbReference>
<sequence length="237" mass="27149">MVLEEEDKVEKYIGGLPDNIQRNVIAAKPVRLQDAIRIANNLIDQKLKDYAIKNAKNKRRFDSNSRDNRRQQQQQQLVKRQNVNGQNVARAYTIENNVKRKGGCKLGLLGHPFNIDLNPVELGSFNVIVGKDWLVKYHAVIVCDEKSVRITYRDEVLIIEGDACHDGSRSKLNIFSCTKTQKYIQKGCPGYIAQVTAKRSDDEPEEKRLEDVPVIRDFLKVFPEDFPGLPPTRQVEF</sequence>
<dbReference type="Gene3D" id="2.40.70.10">
    <property type="entry name" value="Acid Proteases"/>
    <property type="match status" value="1"/>
</dbReference>
<feature type="region of interest" description="Disordered" evidence="1">
    <location>
        <begin position="58"/>
        <end position="79"/>
    </location>
</feature>
<comment type="caution">
    <text evidence="2">The sequence shown here is derived from an EMBL/GenBank/DDBJ whole genome shotgun (WGS) entry which is preliminary data.</text>
</comment>
<evidence type="ECO:0000313" key="2">
    <source>
        <dbReference type="EMBL" id="GEZ31822.1"/>
    </source>
</evidence>
<reference evidence="2" key="1">
    <citation type="journal article" date="2019" name="Sci. Rep.">
        <title>Draft genome of Tanacetum cinerariifolium, the natural source of mosquito coil.</title>
        <authorList>
            <person name="Yamashiro T."/>
            <person name="Shiraishi A."/>
            <person name="Satake H."/>
            <person name="Nakayama K."/>
        </authorList>
    </citation>
    <scope>NUCLEOTIDE SEQUENCE</scope>
</reference>
<accession>A0A699IFT2</accession>
<dbReference type="InterPro" id="IPR021109">
    <property type="entry name" value="Peptidase_aspartic_dom_sf"/>
</dbReference>
<name>A0A699IFT2_TANCI</name>
<evidence type="ECO:0000256" key="1">
    <source>
        <dbReference type="SAM" id="MobiDB-lite"/>
    </source>
</evidence>
<organism evidence="2">
    <name type="scientific">Tanacetum cinerariifolium</name>
    <name type="common">Dalmatian daisy</name>
    <name type="synonym">Chrysanthemum cinerariifolium</name>
    <dbReference type="NCBI Taxonomy" id="118510"/>
    <lineage>
        <taxon>Eukaryota</taxon>
        <taxon>Viridiplantae</taxon>
        <taxon>Streptophyta</taxon>
        <taxon>Embryophyta</taxon>
        <taxon>Tracheophyta</taxon>
        <taxon>Spermatophyta</taxon>
        <taxon>Magnoliopsida</taxon>
        <taxon>eudicotyledons</taxon>
        <taxon>Gunneridae</taxon>
        <taxon>Pentapetalae</taxon>
        <taxon>asterids</taxon>
        <taxon>campanulids</taxon>
        <taxon>Asterales</taxon>
        <taxon>Asteraceae</taxon>
        <taxon>Asteroideae</taxon>
        <taxon>Anthemideae</taxon>
        <taxon>Anthemidinae</taxon>
        <taxon>Tanacetum</taxon>
    </lineage>
</organism>
<keyword evidence="2" id="KW-0695">RNA-directed DNA polymerase</keyword>